<protein>
    <submittedName>
        <fullName evidence="2">Uncharacterized protein</fullName>
    </submittedName>
</protein>
<dbReference type="AlphaFoldDB" id="A0A5J4WCF8"/>
<evidence type="ECO:0000256" key="1">
    <source>
        <dbReference type="SAM" id="Phobius"/>
    </source>
</evidence>
<keyword evidence="1" id="KW-1133">Transmembrane helix</keyword>
<keyword evidence="1" id="KW-0472">Membrane</keyword>
<reference evidence="2 3" key="1">
    <citation type="submission" date="2019-03" db="EMBL/GenBank/DDBJ databases">
        <title>Single cell metagenomics reveals metabolic interactions within the superorganism composed of flagellate Streblomastix strix and complex community of Bacteroidetes bacteria on its surface.</title>
        <authorList>
            <person name="Treitli S.C."/>
            <person name="Kolisko M."/>
            <person name="Husnik F."/>
            <person name="Keeling P."/>
            <person name="Hampl V."/>
        </authorList>
    </citation>
    <scope>NUCLEOTIDE SEQUENCE [LARGE SCALE GENOMIC DNA]</scope>
    <source>
        <strain evidence="2">ST1C</strain>
    </source>
</reference>
<accession>A0A5J4WCF8</accession>
<dbReference type="EMBL" id="SNRW01002482">
    <property type="protein sequence ID" value="KAA6392624.1"/>
    <property type="molecule type" value="Genomic_DNA"/>
</dbReference>
<dbReference type="Proteomes" id="UP000324800">
    <property type="component" value="Unassembled WGS sequence"/>
</dbReference>
<name>A0A5J4WCF8_9EUKA</name>
<gene>
    <name evidence="2" type="ORF">EZS28_011848</name>
</gene>
<evidence type="ECO:0000313" key="2">
    <source>
        <dbReference type="EMBL" id="KAA6392624.1"/>
    </source>
</evidence>
<keyword evidence="1" id="KW-0812">Transmembrane</keyword>
<proteinExistence type="predicted"/>
<feature type="transmembrane region" description="Helical" evidence="1">
    <location>
        <begin position="78"/>
        <end position="105"/>
    </location>
</feature>
<evidence type="ECO:0000313" key="3">
    <source>
        <dbReference type="Proteomes" id="UP000324800"/>
    </source>
</evidence>
<sequence>MGFNSARWHTWTQYLICTHQIIAHQQRKNKSNSLIITINYIANLKQILYISCDGFLKTSNQKELQIVSRCSEFLSLNFIFLLCTGSLLCGNAFCFACSQITLCFAKMSRKRRRNSEDEEPISIADFYRILTSLPRSGLLVWGIAQNQRL</sequence>
<organism evidence="2 3">
    <name type="scientific">Streblomastix strix</name>
    <dbReference type="NCBI Taxonomy" id="222440"/>
    <lineage>
        <taxon>Eukaryota</taxon>
        <taxon>Metamonada</taxon>
        <taxon>Preaxostyla</taxon>
        <taxon>Oxymonadida</taxon>
        <taxon>Streblomastigidae</taxon>
        <taxon>Streblomastix</taxon>
    </lineage>
</organism>
<comment type="caution">
    <text evidence="2">The sequence shown here is derived from an EMBL/GenBank/DDBJ whole genome shotgun (WGS) entry which is preliminary data.</text>
</comment>